<dbReference type="GO" id="GO:0016853">
    <property type="term" value="F:isomerase activity"/>
    <property type="evidence" value="ECO:0007669"/>
    <property type="project" value="UniProtKB-KW"/>
</dbReference>
<organism evidence="4 5">
    <name type="scientific">Nesterenkonia aerolata</name>
    <dbReference type="NCBI Taxonomy" id="3074079"/>
    <lineage>
        <taxon>Bacteria</taxon>
        <taxon>Bacillati</taxon>
        <taxon>Actinomycetota</taxon>
        <taxon>Actinomycetes</taxon>
        <taxon>Micrococcales</taxon>
        <taxon>Micrococcaceae</taxon>
        <taxon>Nesterenkonia</taxon>
    </lineage>
</organism>
<dbReference type="NCBIfam" id="TIGR00035">
    <property type="entry name" value="asp_race"/>
    <property type="match status" value="1"/>
</dbReference>
<protein>
    <submittedName>
        <fullName evidence="4">Amino acid racemase</fullName>
        <ecNumber evidence="4">5.1.1.-</ecNumber>
    </submittedName>
</protein>
<dbReference type="PANTHER" id="PTHR21198:SF7">
    <property type="entry name" value="ASPARTATE-GLUTAMATE RACEMASE FAMILY"/>
    <property type="match status" value="1"/>
</dbReference>
<gene>
    <name evidence="4" type="ORF">RIL96_05005</name>
</gene>
<sequence length="271" mass="28187">MDQSSQPPSSTTPGYTERVAQADDTAGRASSEAPSVSPSPVVGILGGMGPAATADLYSKIIAATPASTDQEHLRVMIWADPRVPDRTLALTRGGEDPTPYLVAGARKLQEAGAAFYVIACNGAHAFLPRIREQVDLECLSIIEVTADHIAALPYVRAVGLLATDATLSAGLYQQALLAHEVDVVQPEPADQETVMSAIFAVKAGTLTAGQRQRVQEVTERMAAAGADVIIAGCTEIPLAVDAASAPKPLIDPAALLADRVVSESARRTVGQ</sequence>
<dbReference type="EMBL" id="JAVKGR010000003">
    <property type="protein sequence ID" value="MDR8018920.1"/>
    <property type="molecule type" value="Genomic_DNA"/>
</dbReference>
<name>A0ABU2DQY9_9MICC</name>
<dbReference type="RefSeq" id="WP_310547907.1">
    <property type="nucleotide sequence ID" value="NZ_JAVKGR010000003.1"/>
</dbReference>
<dbReference type="PANTHER" id="PTHR21198">
    <property type="entry name" value="GLUTAMATE RACEMASE"/>
    <property type="match status" value="1"/>
</dbReference>
<proteinExistence type="inferred from homology"/>
<dbReference type="InterPro" id="IPR001920">
    <property type="entry name" value="Asp/Glu_race"/>
</dbReference>
<evidence type="ECO:0000256" key="1">
    <source>
        <dbReference type="ARBA" id="ARBA00007847"/>
    </source>
</evidence>
<feature type="region of interest" description="Disordered" evidence="3">
    <location>
        <begin position="1"/>
        <end position="41"/>
    </location>
</feature>
<dbReference type="Pfam" id="PF01177">
    <property type="entry name" value="Asp_Glu_race"/>
    <property type="match status" value="1"/>
</dbReference>
<evidence type="ECO:0000256" key="3">
    <source>
        <dbReference type="SAM" id="MobiDB-lite"/>
    </source>
</evidence>
<dbReference type="InterPro" id="IPR004380">
    <property type="entry name" value="Asp_race"/>
</dbReference>
<keyword evidence="5" id="KW-1185">Reference proteome</keyword>
<evidence type="ECO:0000313" key="5">
    <source>
        <dbReference type="Proteomes" id="UP001251870"/>
    </source>
</evidence>
<evidence type="ECO:0000313" key="4">
    <source>
        <dbReference type="EMBL" id="MDR8018920.1"/>
    </source>
</evidence>
<dbReference type="SUPFAM" id="SSF53681">
    <property type="entry name" value="Aspartate/glutamate racemase"/>
    <property type="match status" value="2"/>
</dbReference>
<evidence type="ECO:0000256" key="2">
    <source>
        <dbReference type="ARBA" id="ARBA00023235"/>
    </source>
</evidence>
<dbReference type="Gene3D" id="3.40.50.1860">
    <property type="match status" value="2"/>
</dbReference>
<dbReference type="InterPro" id="IPR015942">
    <property type="entry name" value="Asp/Glu/hydantoin_racemase"/>
</dbReference>
<dbReference type="EC" id="5.1.1.-" evidence="4"/>
<accession>A0ABU2DQY9</accession>
<comment type="similarity">
    <text evidence="1">Belongs to the aspartate/glutamate racemases family.</text>
</comment>
<reference evidence="4 5" key="1">
    <citation type="submission" date="2023-09" db="EMBL/GenBank/DDBJ databases">
        <title>Description of three actinobacteria isolated from air of manufacturing shop in a pharmaceutical factory.</title>
        <authorList>
            <person name="Zhang D.-F."/>
        </authorList>
    </citation>
    <scope>NUCLEOTIDE SEQUENCE [LARGE SCALE GENOMIC DNA]</scope>
    <source>
        <strain evidence="4 5">LY-0111</strain>
    </source>
</reference>
<comment type="caution">
    <text evidence="4">The sequence shown here is derived from an EMBL/GenBank/DDBJ whole genome shotgun (WGS) entry which is preliminary data.</text>
</comment>
<dbReference type="Proteomes" id="UP001251870">
    <property type="component" value="Unassembled WGS sequence"/>
</dbReference>
<feature type="compositionally biased region" description="Low complexity" evidence="3">
    <location>
        <begin position="1"/>
        <end position="13"/>
    </location>
</feature>
<keyword evidence="2 4" id="KW-0413">Isomerase</keyword>